<keyword evidence="3 8" id="KW-0812">Transmembrane</keyword>
<comment type="subcellular location">
    <subcellularLocation>
        <location evidence="1">Membrane</location>
        <topology evidence="1">Multi-pass membrane protein</topology>
    </subcellularLocation>
</comment>
<dbReference type="SUPFAM" id="SSF103473">
    <property type="entry name" value="MFS general substrate transporter"/>
    <property type="match status" value="1"/>
</dbReference>
<comment type="similarity">
    <text evidence="6">Belongs to the glycoside-pentoside-hexuronide (GPH) cation symporter transporter (TC 2.A.2) family.</text>
</comment>
<dbReference type="AlphaFoldDB" id="A0A9D3LQZ5"/>
<feature type="transmembrane region" description="Helical" evidence="8">
    <location>
        <begin position="187"/>
        <end position="207"/>
    </location>
</feature>
<dbReference type="Pfam" id="PF07690">
    <property type="entry name" value="MFS_1"/>
    <property type="match status" value="1"/>
</dbReference>
<gene>
    <name evidence="9" type="ORF">ANANG_G00244240</name>
</gene>
<dbReference type="PANTHER" id="PTHR19432:SF37">
    <property type="entry name" value="SOLUTE CARRIER FAMILY 45 MEMBER 3"/>
    <property type="match status" value="1"/>
</dbReference>
<dbReference type="Proteomes" id="UP001044222">
    <property type="component" value="Chromosome 14"/>
</dbReference>
<name>A0A9D3LQZ5_ANGAN</name>
<organism evidence="9 10">
    <name type="scientific">Anguilla anguilla</name>
    <name type="common">European freshwater eel</name>
    <name type="synonym">Muraena anguilla</name>
    <dbReference type="NCBI Taxonomy" id="7936"/>
    <lineage>
        <taxon>Eukaryota</taxon>
        <taxon>Metazoa</taxon>
        <taxon>Chordata</taxon>
        <taxon>Craniata</taxon>
        <taxon>Vertebrata</taxon>
        <taxon>Euteleostomi</taxon>
        <taxon>Actinopterygii</taxon>
        <taxon>Neopterygii</taxon>
        <taxon>Teleostei</taxon>
        <taxon>Anguilliformes</taxon>
        <taxon>Anguillidae</taxon>
        <taxon>Anguilla</taxon>
    </lineage>
</organism>
<feature type="region of interest" description="Disordered" evidence="7">
    <location>
        <begin position="211"/>
        <end position="235"/>
    </location>
</feature>
<evidence type="ECO:0000256" key="2">
    <source>
        <dbReference type="ARBA" id="ARBA00022448"/>
    </source>
</evidence>
<evidence type="ECO:0000313" key="9">
    <source>
        <dbReference type="EMBL" id="KAG5835460.1"/>
    </source>
</evidence>
<evidence type="ECO:0000256" key="4">
    <source>
        <dbReference type="ARBA" id="ARBA00022989"/>
    </source>
</evidence>
<evidence type="ECO:0000256" key="5">
    <source>
        <dbReference type="ARBA" id="ARBA00023136"/>
    </source>
</evidence>
<dbReference type="Gene3D" id="1.20.1250.20">
    <property type="entry name" value="MFS general substrate transporter like domains"/>
    <property type="match status" value="1"/>
</dbReference>
<comment type="caution">
    <text evidence="9">The sequence shown here is derived from an EMBL/GenBank/DDBJ whole genome shotgun (WGS) entry which is preliminary data.</text>
</comment>
<evidence type="ECO:0000256" key="3">
    <source>
        <dbReference type="ARBA" id="ARBA00022692"/>
    </source>
</evidence>
<protein>
    <recommendedName>
        <fullName evidence="11">Major facilitator superfamily (MFS) profile domain-containing protein</fullName>
    </recommendedName>
</protein>
<dbReference type="InterPro" id="IPR036259">
    <property type="entry name" value="MFS_trans_sf"/>
</dbReference>
<feature type="transmembrane region" description="Helical" evidence="8">
    <location>
        <begin position="6"/>
        <end position="30"/>
    </location>
</feature>
<evidence type="ECO:0000256" key="1">
    <source>
        <dbReference type="ARBA" id="ARBA00004141"/>
    </source>
</evidence>
<feature type="transmembrane region" description="Helical" evidence="8">
    <location>
        <begin position="252"/>
        <end position="273"/>
    </location>
</feature>
<dbReference type="InterPro" id="IPR011701">
    <property type="entry name" value="MFS"/>
</dbReference>
<feature type="transmembrane region" description="Helical" evidence="8">
    <location>
        <begin position="109"/>
        <end position="133"/>
    </location>
</feature>
<dbReference type="EMBL" id="JAFIRN010000014">
    <property type="protein sequence ID" value="KAG5835460.1"/>
    <property type="molecule type" value="Genomic_DNA"/>
</dbReference>
<accession>A0A9D3LQZ5</accession>
<evidence type="ECO:0000256" key="6">
    <source>
        <dbReference type="ARBA" id="ARBA00038193"/>
    </source>
</evidence>
<proteinExistence type="inferred from homology"/>
<feature type="transmembrane region" description="Helical" evidence="8">
    <location>
        <begin position="77"/>
        <end position="97"/>
    </location>
</feature>
<evidence type="ECO:0000256" key="7">
    <source>
        <dbReference type="SAM" id="MobiDB-lite"/>
    </source>
</evidence>
<reference evidence="9" key="1">
    <citation type="submission" date="2021-01" db="EMBL/GenBank/DDBJ databases">
        <title>A chromosome-scale assembly of European eel, Anguilla anguilla.</title>
        <authorList>
            <person name="Henkel C."/>
            <person name="Jong-Raadsen S.A."/>
            <person name="Dufour S."/>
            <person name="Weltzien F.-A."/>
            <person name="Palstra A.P."/>
            <person name="Pelster B."/>
            <person name="Spaink H.P."/>
            <person name="Van Den Thillart G.E."/>
            <person name="Jansen H."/>
            <person name="Zahm M."/>
            <person name="Klopp C."/>
            <person name="Cedric C."/>
            <person name="Louis A."/>
            <person name="Berthelot C."/>
            <person name="Parey E."/>
            <person name="Roest Crollius H."/>
            <person name="Montfort J."/>
            <person name="Robinson-Rechavi M."/>
            <person name="Bucao C."/>
            <person name="Bouchez O."/>
            <person name="Gislard M."/>
            <person name="Lluch J."/>
            <person name="Milhes M."/>
            <person name="Lampietro C."/>
            <person name="Lopez Roques C."/>
            <person name="Donnadieu C."/>
            <person name="Braasch I."/>
            <person name="Desvignes T."/>
            <person name="Postlethwait J."/>
            <person name="Bobe J."/>
            <person name="Guiguen Y."/>
            <person name="Dirks R."/>
        </authorList>
    </citation>
    <scope>NUCLEOTIDE SEQUENCE</scope>
    <source>
        <strain evidence="9">Tag_6206</strain>
        <tissue evidence="9">Liver</tissue>
    </source>
</reference>
<dbReference type="GO" id="GO:0008506">
    <property type="term" value="F:sucrose:proton symporter activity"/>
    <property type="evidence" value="ECO:0007669"/>
    <property type="project" value="TreeGrafter"/>
</dbReference>
<keyword evidence="5 8" id="KW-0472">Membrane</keyword>
<evidence type="ECO:0000256" key="8">
    <source>
        <dbReference type="SAM" id="Phobius"/>
    </source>
</evidence>
<evidence type="ECO:0008006" key="11">
    <source>
        <dbReference type="Google" id="ProtNLM"/>
    </source>
</evidence>
<feature type="transmembrane region" description="Helical" evidence="8">
    <location>
        <begin position="153"/>
        <end position="175"/>
    </location>
</feature>
<keyword evidence="4 8" id="KW-1133">Transmembrane helix</keyword>
<keyword evidence="10" id="KW-1185">Reference proteome</keyword>
<dbReference type="FunFam" id="1.20.1250.20:FF:000193">
    <property type="entry name" value="Solute carrier family 45 member 3"/>
    <property type="match status" value="1"/>
</dbReference>
<dbReference type="GO" id="GO:0016020">
    <property type="term" value="C:membrane"/>
    <property type="evidence" value="ECO:0007669"/>
    <property type="project" value="UniProtKB-SubCell"/>
</dbReference>
<evidence type="ECO:0000313" key="10">
    <source>
        <dbReference type="Proteomes" id="UP001044222"/>
    </source>
</evidence>
<sequence length="292" mass="31973">MWTRVAQLFLVNALSCGLEICMSTGTIYIPPLLLEAGMEERFMTMVLGLGPVLGLVFVPMIGSASDRWSGRFGRRRPFIWALGAGVLLSLWLIPRASSLAALVAPRRRFLEVLLLVAGVSLIEFCGQACFTPLEALLSDLFPGEEESRRAFSVYALMVSLGGCVGYLLPAVDWNAGALADYAGGQEAFIYALLTLIFLLCMLSTAFISEERGGGDAWAPRSVLPPPRRRPPPPRAALRPACPTPSTCAWLVIWRLFLAEVCSWMALMTFLVIWRLFRGLYQGCAGYGGWRSG</sequence>
<feature type="transmembrane region" description="Helical" evidence="8">
    <location>
        <begin position="42"/>
        <end position="65"/>
    </location>
</feature>
<keyword evidence="2" id="KW-0813">Transport</keyword>
<dbReference type="PANTHER" id="PTHR19432">
    <property type="entry name" value="SUGAR TRANSPORTER"/>
    <property type="match status" value="1"/>
</dbReference>